<protein>
    <submittedName>
        <fullName evidence="1">Uncharacterized protein</fullName>
    </submittedName>
</protein>
<organism evidence="1 2">
    <name type="scientific">Immersiella caudata</name>
    <dbReference type="NCBI Taxonomy" id="314043"/>
    <lineage>
        <taxon>Eukaryota</taxon>
        <taxon>Fungi</taxon>
        <taxon>Dikarya</taxon>
        <taxon>Ascomycota</taxon>
        <taxon>Pezizomycotina</taxon>
        <taxon>Sordariomycetes</taxon>
        <taxon>Sordariomycetidae</taxon>
        <taxon>Sordariales</taxon>
        <taxon>Lasiosphaeriaceae</taxon>
        <taxon>Immersiella</taxon>
    </lineage>
</organism>
<keyword evidence="2" id="KW-1185">Reference proteome</keyword>
<dbReference type="EMBL" id="JAULSU010000006">
    <property type="protein sequence ID" value="KAK0614274.1"/>
    <property type="molecule type" value="Genomic_DNA"/>
</dbReference>
<accession>A0AA39WF57</accession>
<evidence type="ECO:0000313" key="1">
    <source>
        <dbReference type="EMBL" id="KAK0614274.1"/>
    </source>
</evidence>
<gene>
    <name evidence="1" type="ORF">B0T14DRAFT_570226</name>
</gene>
<name>A0AA39WF57_9PEZI</name>
<sequence>MGGYTAHYIGPFNNLQGKTSQPAKRAEVSEYQRTPGGFCTLHYPESLSRPQQSFRAFSLNANLRAYRPLSGPKRSTPSHTRELATLSANLTTSGQEDVTMDSGDMEDVDMVDRGPSEDANMVDNDGDSAMAPWEEWLWQRIETRFPGIGDREEHEILAIREIIKTLIEAIFAM</sequence>
<evidence type="ECO:0000313" key="2">
    <source>
        <dbReference type="Proteomes" id="UP001175000"/>
    </source>
</evidence>
<dbReference type="Proteomes" id="UP001175000">
    <property type="component" value="Unassembled WGS sequence"/>
</dbReference>
<proteinExistence type="predicted"/>
<reference evidence="1" key="1">
    <citation type="submission" date="2023-06" db="EMBL/GenBank/DDBJ databases">
        <title>Genome-scale phylogeny and comparative genomics of the fungal order Sordariales.</title>
        <authorList>
            <consortium name="Lawrence Berkeley National Laboratory"/>
            <person name="Hensen N."/>
            <person name="Bonometti L."/>
            <person name="Westerberg I."/>
            <person name="Brannstrom I.O."/>
            <person name="Guillou S."/>
            <person name="Cros-Aarteil S."/>
            <person name="Calhoun S."/>
            <person name="Haridas S."/>
            <person name="Kuo A."/>
            <person name="Mondo S."/>
            <person name="Pangilinan J."/>
            <person name="Riley R."/>
            <person name="Labutti K."/>
            <person name="Andreopoulos B."/>
            <person name="Lipzen A."/>
            <person name="Chen C."/>
            <person name="Yanf M."/>
            <person name="Daum C."/>
            <person name="Ng V."/>
            <person name="Clum A."/>
            <person name="Steindorff A."/>
            <person name="Ohm R."/>
            <person name="Martin F."/>
            <person name="Silar P."/>
            <person name="Natvig D."/>
            <person name="Lalanne C."/>
            <person name="Gautier V."/>
            <person name="Ament-Velasquez S.L."/>
            <person name="Kruys A."/>
            <person name="Hutchinson M.I."/>
            <person name="Powell A.J."/>
            <person name="Barry K."/>
            <person name="Miller A.N."/>
            <person name="Grigoriev I.V."/>
            <person name="Debuchy R."/>
            <person name="Gladieux P."/>
            <person name="Thoren M.H."/>
            <person name="Johannesson H."/>
        </authorList>
    </citation>
    <scope>NUCLEOTIDE SEQUENCE</scope>
    <source>
        <strain evidence="1">CBS 606.72</strain>
    </source>
</reference>
<dbReference type="AlphaFoldDB" id="A0AA39WF57"/>
<comment type="caution">
    <text evidence="1">The sequence shown here is derived from an EMBL/GenBank/DDBJ whole genome shotgun (WGS) entry which is preliminary data.</text>
</comment>